<dbReference type="PANTHER" id="PTHR10961">
    <property type="entry name" value="PEROXISOMAL SARCOSINE OXIDASE"/>
    <property type="match status" value="1"/>
</dbReference>
<name>G5J6C6_CROWT</name>
<dbReference type="InterPro" id="IPR045170">
    <property type="entry name" value="MTOX"/>
</dbReference>
<dbReference type="Proteomes" id="UP000003477">
    <property type="component" value="Unassembled WGS sequence"/>
</dbReference>
<evidence type="ECO:0000256" key="5">
    <source>
        <dbReference type="SAM" id="Phobius"/>
    </source>
</evidence>
<evidence type="ECO:0000313" key="8">
    <source>
        <dbReference type="Proteomes" id="UP000003477"/>
    </source>
</evidence>
<keyword evidence="5" id="KW-0472">Membrane</keyword>
<dbReference type="PANTHER" id="PTHR10961:SF7">
    <property type="entry name" value="FAD DEPENDENT OXIDOREDUCTASE DOMAIN-CONTAINING PROTEIN"/>
    <property type="match status" value="1"/>
</dbReference>
<comment type="cofactor">
    <cofactor evidence="1">
        <name>FAD</name>
        <dbReference type="ChEBI" id="CHEBI:57692"/>
    </cofactor>
</comment>
<dbReference type="Gene3D" id="3.30.9.10">
    <property type="entry name" value="D-Amino Acid Oxidase, subunit A, domain 2"/>
    <property type="match status" value="1"/>
</dbReference>
<keyword evidence="2" id="KW-0285">Flavoprotein</keyword>
<dbReference type="EMBL" id="AESD01000449">
    <property type="protein sequence ID" value="EHJ12275.1"/>
    <property type="molecule type" value="Genomic_DNA"/>
</dbReference>
<comment type="caution">
    <text evidence="7">The sequence shown here is derived from an EMBL/GenBank/DDBJ whole genome shotgun (WGS) entry which is preliminary data.</text>
</comment>
<dbReference type="GO" id="GO:0008115">
    <property type="term" value="F:sarcosine oxidase activity"/>
    <property type="evidence" value="ECO:0007669"/>
    <property type="project" value="TreeGrafter"/>
</dbReference>
<evidence type="ECO:0000256" key="2">
    <source>
        <dbReference type="ARBA" id="ARBA00022630"/>
    </source>
</evidence>
<dbReference type="AlphaFoldDB" id="G5J6C6"/>
<protein>
    <submittedName>
        <fullName evidence="7">FAD dependent oxidoreductase</fullName>
    </submittedName>
</protein>
<keyword evidence="5" id="KW-0812">Transmembrane</keyword>
<dbReference type="InterPro" id="IPR036188">
    <property type="entry name" value="FAD/NAD-bd_sf"/>
</dbReference>
<proteinExistence type="predicted"/>
<evidence type="ECO:0000313" key="7">
    <source>
        <dbReference type="EMBL" id="EHJ12275.1"/>
    </source>
</evidence>
<dbReference type="SUPFAM" id="SSF51905">
    <property type="entry name" value="FAD/NAD(P)-binding domain"/>
    <property type="match status" value="1"/>
</dbReference>
<dbReference type="InterPro" id="IPR006076">
    <property type="entry name" value="FAD-dep_OxRdtase"/>
</dbReference>
<evidence type="ECO:0000256" key="3">
    <source>
        <dbReference type="ARBA" id="ARBA00022827"/>
    </source>
</evidence>
<dbReference type="PATRIC" id="fig|423471.3.peg.2846"/>
<accession>G5J6C6</accession>
<evidence type="ECO:0000256" key="1">
    <source>
        <dbReference type="ARBA" id="ARBA00001974"/>
    </source>
</evidence>
<sequence length="145" mass="16498">MTSNFDVIVLGAGGIGSAAAYYLAKEKKRVLILEQFNINHNKGSSYGYSRVIRYAYDNPIYVKLMRAAYSLWFALEKEAKETLYIKTGELDFGLINSPSMQEVANSMRQENIPYQTLTATEINKRFPQFNIPETMEGLYQEDTGI</sequence>
<evidence type="ECO:0000259" key="6">
    <source>
        <dbReference type="Pfam" id="PF01266"/>
    </source>
</evidence>
<keyword evidence="3" id="KW-0274">FAD</keyword>
<reference evidence="7 8" key="1">
    <citation type="journal article" date="2011" name="Front. Microbiol.">
        <title>Two Strains of Crocosphaera watsonii with Highly Conserved Genomes are Distinguished by Strain-Specific Features.</title>
        <authorList>
            <person name="Bench S.R."/>
            <person name="Ilikchyan I.N."/>
            <person name="Tripp H.J."/>
            <person name="Zehr J.P."/>
        </authorList>
    </citation>
    <scope>NUCLEOTIDE SEQUENCE [LARGE SCALE GENOMIC DNA]</scope>
    <source>
        <strain evidence="7 8">WH 0003</strain>
    </source>
</reference>
<keyword evidence="4" id="KW-0560">Oxidoreductase</keyword>
<dbReference type="Gene3D" id="3.50.50.60">
    <property type="entry name" value="FAD/NAD(P)-binding domain"/>
    <property type="match status" value="1"/>
</dbReference>
<dbReference type="Pfam" id="PF01266">
    <property type="entry name" value="DAO"/>
    <property type="match status" value="1"/>
</dbReference>
<dbReference type="GO" id="GO:0050660">
    <property type="term" value="F:flavin adenine dinucleotide binding"/>
    <property type="evidence" value="ECO:0007669"/>
    <property type="project" value="InterPro"/>
</dbReference>
<organism evidence="7 8">
    <name type="scientific">Crocosphaera watsonii WH 0003</name>
    <dbReference type="NCBI Taxonomy" id="423471"/>
    <lineage>
        <taxon>Bacteria</taxon>
        <taxon>Bacillati</taxon>
        <taxon>Cyanobacteriota</taxon>
        <taxon>Cyanophyceae</taxon>
        <taxon>Oscillatoriophycideae</taxon>
        <taxon>Chroococcales</taxon>
        <taxon>Aphanothecaceae</taxon>
        <taxon>Crocosphaera</taxon>
    </lineage>
</organism>
<feature type="transmembrane region" description="Helical" evidence="5">
    <location>
        <begin position="6"/>
        <end position="24"/>
    </location>
</feature>
<keyword evidence="5" id="KW-1133">Transmembrane helix</keyword>
<gene>
    <name evidence="7" type="ORF">CWATWH0003_3029</name>
</gene>
<feature type="domain" description="FAD dependent oxidoreductase" evidence="6">
    <location>
        <begin position="6"/>
        <end position="144"/>
    </location>
</feature>
<evidence type="ECO:0000256" key="4">
    <source>
        <dbReference type="ARBA" id="ARBA00023002"/>
    </source>
</evidence>